<comment type="subcellular location">
    <subcellularLocation>
        <location evidence="1">Membrane</location>
        <topology evidence="1">Multi-pass membrane protein</topology>
    </subcellularLocation>
</comment>
<dbReference type="InterPro" id="IPR051328">
    <property type="entry name" value="T7SS_ABC-Transporter"/>
</dbReference>
<evidence type="ECO:0000313" key="8">
    <source>
        <dbReference type="Proteomes" id="UP000070163"/>
    </source>
</evidence>
<protein>
    <recommendedName>
        <fullName evidence="6">ABC transmembrane type-2 domain-containing protein</fullName>
    </recommendedName>
</protein>
<dbReference type="AlphaFoldDB" id="A0A133U4G4"/>
<feature type="transmembrane region" description="Helical" evidence="5">
    <location>
        <begin position="218"/>
        <end position="239"/>
    </location>
</feature>
<dbReference type="PIRSF" id="PIRSF006648">
    <property type="entry name" value="DrrB"/>
    <property type="match status" value="1"/>
</dbReference>
<comment type="caution">
    <text evidence="7">The sequence shown here is derived from an EMBL/GenBank/DDBJ whole genome shotgun (WGS) entry which is preliminary data.</text>
</comment>
<reference evidence="7 8" key="1">
    <citation type="journal article" date="2016" name="Sci. Rep.">
        <title>Metabolic traits of an uncultured archaeal lineage -MSBL1- from brine pools of the Red Sea.</title>
        <authorList>
            <person name="Mwirichia R."/>
            <person name="Alam I."/>
            <person name="Rashid M."/>
            <person name="Vinu M."/>
            <person name="Ba-Alawi W."/>
            <person name="Anthony Kamau A."/>
            <person name="Kamanda Ngugi D."/>
            <person name="Goker M."/>
            <person name="Klenk H.P."/>
            <person name="Bajic V."/>
            <person name="Stingl U."/>
        </authorList>
    </citation>
    <scope>NUCLEOTIDE SEQUENCE [LARGE SCALE GENOMIC DNA]</scope>
    <source>
        <strain evidence="7">SCGC-AAA259A05</strain>
    </source>
</reference>
<evidence type="ECO:0000256" key="5">
    <source>
        <dbReference type="SAM" id="Phobius"/>
    </source>
</evidence>
<dbReference type="PATRIC" id="fig|1698259.3.peg.114"/>
<evidence type="ECO:0000256" key="2">
    <source>
        <dbReference type="ARBA" id="ARBA00022692"/>
    </source>
</evidence>
<feature type="transmembrane region" description="Helical" evidence="5">
    <location>
        <begin position="93"/>
        <end position="115"/>
    </location>
</feature>
<keyword evidence="4 5" id="KW-0472">Membrane</keyword>
<sequence length="244" mass="26922">MKRFIRSELRVATEFIRPLLWLGIIGIALSSAFGNRIPGLPPSLDFLDLMTPGIIAMSMLFQGMFTGVAILWDKRFGFMKEILVAPISRVSVMMGKMLGGATIGIIQGVIIMIFAKFLGVPFPGALGFVQALILMLLISFSFVSIGISFASQMEDPETFPAVINFFIMPLFFLSGALYPIRTAPGWLQTLAHFNPLAYGVDGLRSVTLSAWDSYFPLWMIWGVLIGFSTAVILIGSYLFSHMEM</sequence>
<dbReference type="PANTHER" id="PTHR43077">
    <property type="entry name" value="TRANSPORT PERMEASE YVFS-RELATED"/>
    <property type="match status" value="1"/>
</dbReference>
<organism evidence="7 8">
    <name type="scientific">candidate division MSBL1 archaeon SCGC-AAA259A05</name>
    <dbReference type="NCBI Taxonomy" id="1698259"/>
    <lineage>
        <taxon>Archaea</taxon>
        <taxon>Methanobacteriati</taxon>
        <taxon>Methanobacteriota</taxon>
        <taxon>candidate division MSBL1</taxon>
    </lineage>
</organism>
<dbReference type="PROSITE" id="PS51012">
    <property type="entry name" value="ABC_TM2"/>
    <property type="match status" value="1"/>
</dbReference>
<dbReference type="InterPro" id="IPR047817">
    <property type="entry name" value="ABC2_TM_bact-type"/>
</dbReference>
<evidence type="ECO:0000256" key="4">
    <source>
        <dbReference type="ARBA" id="ARBA00023136"/>
    </source>
</evidence>
<keyword evidence="2 5" id="KW-0812">Transmembrane</keyword>
<evidence type="ECO:0000256" key="1">
    <source>
        <dbReference type="ARBA" id="ARBA00004141"/>
    </source>
</evidence>
<feature type="transmembrane region" description="Helical" evidence="5">
    <location>
        <begin position="50"/>
        <end position="72"/>
    </location>
</feature>
<evidence type="ECO:0000259" key="6">
    <source>
        <dbReference type="PROSITE" id="PS51012"/>
    </source>
</evidence>
<evidence type="ECO:0000256" key="3">
    <source>
        <dbReference type="ARBA" id="ARBA00022989"/>
    </source>
</evidence>
<accession>A0A133U4G4</accession>
<dbReference type="InterPro" id="IPR000412">
    <property type="entry name" value="ABC_2_transport"/>
</dbReference>
<dbReference type="PANTHER" id="PTHR43077:SF10">
    <property type="entry name" value="TRANSPORT PERMEASE PROTEIN"/>
    <property type="match status" value="1"/>
</dbReference>
<feature type="transmembrane region" description="Helical" evidence="5">
    <location>
        <begin position="127"/>
        <end position="149"/>
    </location>
</feature>
<dbReference type="GO" id="GO:0140359">
    <property type="term" value="F:ABC-type transporter activity"/>
    <property type="evidence" value="ECO:0007669"/>
    <property type="project" value="InterPro"/>
</dbReference>
<keyword evidence="3 5" id="KW-1133">Transmembrane helix</keyword>
<feature type="domain" description="ABC transmembrane type-2" evidence="6">
    <location>
        <begin position="9"/>
        <end position="242"/>
    </location>
</feature>
<dbReference type="EMBL" id="LHXJ01000099">
    <property type="protein sequence ID" value="KXA89083.1"/>
    <property type="molecule type" value="Genomic_DNA"/>
</dbReference>
<proteinExistence type="predicted"/>
<dbReference type="Proteomes" id="UP000070163">
    <property type="component" value="Unassembled WGS sequence"/>
</dbReference>
<dbReference type="PRINTS" id="PR00164">
    <property type="entry name" value="ABC2TRNSPORT"/>
</dbReference>
<evidence type="ECO:0000313" key="7">
    <source>
        <dbReference type="EMBL" id="KXA89083.1"/>
    </source>
</evidence>
<feature type="transmembrane region" description="Helical" evidence="5">
    <location>
        <begin position="161"/>
        <end position="180"/>
    </location>
</feature>
<dbReference type="Pfam" id="PF01061">
    <property type="entry name" value="ABC2_membrane"/>
    <property type="match status" value="1"/>
</dbReference>
<dbReference type="GO" id="GO:0043190">
    <property type="term" value="C:ATP-binding cassette (ABC) transporter complex"/>
    <property type="evidence" value="ECO:0007669"/>
    <property type="project" value="InterPro"/>
</dbReference>
<gene>
    <name evidence="7" type="ORF">AKJ57_05875</name>
</gene>
<name>A0A133U4G4_9EURY</name>
<keyword evidence="8" id="KW-1185">Reference proteome</keyword>
<dbReference type="InterPro" id="IPR013525">
    <property type="entry name" value="ABC2_TM"/>
</dbReference>